<dbReference type="GO" id="GO:1903805">
    <property type="term" value="P:L-valine import across plasma membrane"/>
    <property type="evidence" value="ECO:0007669"/>
    <property type="project" value="TreeGrafter"/>
</dbReference>
<protein>
    <submittedName>
        <fullName evidence="5">Amino acid/amide ABC transporter ATP-binding protein 1, HAAT family</fullName>
    </submittedName>
</protein>
<evidence type="ECO:0000313" key="6">
    <source>
        <dbReference type="Proteomes" id="UP000184529"/>
    </source>
</evidence>
<feature type="domain" description="ABC transporter" evidence="4">
    <location>
        <begin position="4"/>
        <end position="252"/>
    </location>
</feature>
<dbReference type="InterPro" id="IPR003593">
    <property type="entry name" value="AAA+_ATPase"/>
</dbReference>
<reference evidence="6" key="1">
    <citation type="submission" date="2016-11" db="EMBL/GenBank/DDBJ databases">
        <authorList>
            <person name="Varghese N."/>
            <person name="Submissions S."/>
        </authorList>
    </citation>
    <scope>NUCLEOTIDE SEQUENCE [LARGE SCALE GENOMIC DNA]</scope>
    <source>
        <strain evidence="6">DSM 16057</strain>
    </source>
</reference>
<keyword evidence="6" id="KW-1185">Reference proteome</keyword>
<evidence type="ECO:0000313" key="5">
    <source>
        <dbReference type="EMBL" id="SHI73235.1"/>
    </source>
</evidence>
<gene>
    <name evidence="5" type="ORF">SAMN02745219_00934</name>
</gene>
<dbReference type="Pfam" id="PF00005">
    <property type="entry name" value="ABC_tran"/>
    <property type="match status" value="1"/>
</dbReference>
<dbReference type="SUPFAM" id="SSF52540">
    <property type="entry name" value="P-loop containing nucleoside triphosphate hydrolases"/>
    <property type="match status" value="1"/>
</dbReference>
<dbReference type="GO" id="GO:0015808">
    <property type="term" value="P:L-alanine transport"/>
    <property type="evidence" value="ECO:0007669"/>
    <property type="project" value="TreeGrafter"/>
</dbReference>
<evidence type="ECO:0000256" key="3">
    <source>
        <dbReference type="ARBA" id="ARBA00022840"/>
    </source>
</evidence>
<keyword evidence="2" id="KW-0547">Nucleotide-binding</keyword>
<dbReference type="PROSITE" id="PS50893">
    <property type="entry name" value="ABC_TRANSPORTER_2"/>
    <property type="match status" value="1"/>
</dbReference>
<dbReference type="GO" id="GO:0015188">
    <property type="term" value="F:L-isoleucine transmembrane transporter activity"/>
    <property type="evidence" value="ECO:0007669"/>
    <property type="project" value="TreeGrafter"/>
</dbReference>
<dbReference type="PANTHER" id="PTHR45772:SF7">
    <property type="entry name" value="AMINO ACID ABC TRANSPORTER ATP-BINDING PROTEIN"/>
    <property type="match status" value="1"/>
</dbReference>
<dbReference type="SMART" id="SM00382">
    <property type="entry name" value="AAA"/>
    <property type="match status" value="1"/>
</dbReference>
<dbReference type="GO" id="GO:0016887">
    <property type="term" value="F:ATP hydrolysis activity"/>
    <property type="evidence" value="ECO:0007669"/>
    <property type="project" value="InterPro"/>
</dbReference>
<dbReference type="Gene3D" id="3.40.50.300">
    <property type="entry name" value="P-loop containing nucleotide triphosphate hydrolases"/>
    <property type="match status" value="1"/>
</dbReference>
<sequence>MPVLEISNLAKTFGGLKAVNNFSLSLDEGEIVGLIGPNGAGKTTVFNLITGLYKPTAGTIHFCEEDITGLPPFKISQRGIARTFQNIRLFKGNTVLDNVRAVFHPRIKYNFFDALLRTPRYNAEEAKVTREALELLEALNLAHRANEKAANLAYGDQRRLEIARALATHPKLLLLDEPAAGMNPAEVKRMVELVRYIKERFKLTILLIEHQMGMVMNLCERLVVMDFGQIIATGTPLEIRNNPVVLEAYLGKGATVA</sequence>
<dbReference type="PROSITE" id="PS00211">
    <property type="entry name" value="ABC_TRANSPORTER_1"/>
    <property type="match status" value="1"/>
</dbReference>
<dbReference type="GO" id="GO:1903806">
    <property type="term" value="P:L-isoleucine import across plasma membrane"/>
    <property type="evidence" value="ECO:0007669"/>
    <property type="project" value="TreeGrafter"/>
</dbReference>
<keyword evidence="3 5" id="KW-0067">ATP-binding</keyword>
<dbReference type="InterPro" id="IPR032823">
    <property type="entry name" value="BCA_ABC_TP_C"/>
</dbReference>
<dbReference type="Pfam" id="PF12399">
    <property type="entry name" value="BCA_ABC_TP_C"/>
    <property type="match status" value="1"/>
</dbReference>
<accession>A0A1M6DJ54</accession>
<organism evidence="5 6">
    <name type="scientific">Desulfofundulus thermosubterraneus DSM 16057</name>
    <dbReference type="NCBI Taxonomy" id="1121432"/>
    <lineage>
        <taxon>Bacteria</taxon>
        <taxon>Bacillati</taxon>
        <taxon>Bacillota</taxon>
        <taxon>Clostridia</taxon>
        <taxon>Eubacteriales</taxon>
        <taxon>Peptococcaceae</taxon>
        <taxon>Desulfofundulus</taxon>
    </lineage>
</organism>
<dbReference type="Proteomes" id="UP000184529">
    <property type="component" value="Unassembled WGS sequence"/>
</dbReference>
<evidence type="ECO:0000256" key="1">
    <source>
        <dbReference type="ARBA" id="ARBA00022448"/>
    </source>
</evidence>
<dbReference type="CDD" id="cd03219">
    <property type="entry name" value="ABC_Mj1267_LivG_branched"/>
    <property type="match status" value="1"/>
</dbReference>
<dbReference type="InterPro" id="IPR027417">
    <property type="entry name" value="P-loop_NTPase"/>
</dbReference>
<evidence type="ECO:0000256" key="2">
    <source>
        <dbReference type="ARBA" id="ARBA00022741"/>
    </source>
</evidence>
<dbReference type="OrthoDB" id="9779136at2"/>
<name>A0A1M6DJ54_9FIRM</name>
<dbReference type="EMBL" id="FQZM01000010">
    <property type="protein sequence ID" value="SHI73235.1"/>
    <property type="molecule type" value="Genomic_DNA"/>
</dbReference>
<evidence type="ECO:0000259" key="4">
    <source>
        <dbReference type="PROSITE" id="PS50893"/>
    </source>
</evidence>
<dbReference type="STRING" id="1121432.SAMN02745219_00934"/>
<dbReference type="GO" id="GO:0005524">
    <property type="term" value="F:ATP binding"/>
    <property type="evidence" value="ECO:0007669"/>
    <property type="project" value="UniProtKB-KW"/>
</dbReference>
<dbReference type="GO" id="GO:0005886">
    <property type="term" value="C:plasma membrane"/>
    <property type="evidence" value="ECO:0007669"/>
    <property type="project" value="TreeGrafter"/>
</dbReference>
<dbReference type="RefSeq" id="WP_072867593.1">
    <property type="nucleotide sequence ID" value="NZ_FQZM01000010.1"/>
</dbReference>
<proteinExistence type="predicted"/>
<dbReference type="FunFam" id="3.40.50.300:FF:000421">
    <property type="entry name" value="Branched-chain amino acid ABC transporter ATP-binding protein"/>
    <property type="match status" value="1"/>
</dbReference>
<dbReference type="GO" id="GO:0005304">
    <property type="term" value="F:L-valine transmembrane transporter activity"/>
    <property type="evidence" value="ECO:0007669"/>
    <property type="project" value="TreeGrafter"/>
</dbReference>
<dbReference type="PANTHER" id="PTHR45772">
    <property type="entry name" value="CONSERVED COMPONENT OF ABC TRANSPORTER FOR NATURAL AMINO ACIDS-RELATED"/>
    <property type="match status" value="1"/>
</dbReference>
<dbReference type="GO" id="GO:0042941">
    <property type="term" value="P:D-alanine transmembrane transport"/>
    <property type="evidence" value="ECO:0007669"/>
    <property type="project" value="TreeGrafter"/>
</dbReference>
<dbReference type="InterPro" id="IPR017871">
    <property type="entry name" value="ABC_transporter-like_CS"/>
</dbReference>
<dbReference type="AlphaFoldDB" id="A0A1M6DJ54"/>
<dbReference type="InterPro" id="IPR003439">
    <property type="entry name" value="ABC_transporter-like_ATP-bd"/>
</dbReference>
<dbReference type="GO" id="GO:0015192">
    <property type="term" value="F:L-phenylalanine transmembrane transporter activity"/>
    <property type="evidence" value="ECO:0007669"/>
    <property type="project" value="TreeGrafter"/>
</dbReference>
<keyword evidence="1" id="KW-0813">Transport</keyword>
<dbReference type="InterPro" id="IPR051120">
    <property type="entry name" value="ABC_AA/LPS_Transport"/>
</dbReference>